<accession>A0ABW5CTY7</accession>
<organism evidence="1 2">
    <name type="scientific">Pontibacter ruber</name>
    <dbReference type="NCBI Taxonomy" id="1343895"/>
    <lineage>
        <taxon>Bacteria</taxon>
        <taxon>Pseudomonadati</taxon>
        <taxon>Bacteroidota</taxon>
        <taxon>Cytophagia</taxon>
        <taxon>Cytophagales</taxon>
        <taxon>Hymenobacteraceae</taxon>
        <taxon>Pontibacter</taxon>
    </lineage>
</organism>
<dbReference type="EMBL" id="JBHUIM010000001">
    <property type="protein sequence ID" value="MFD2245490.1"/>
    <property type="molecule type" value="Genomic_DNA"/>
</dbReference>
<gene>
    <name evidence="1" type="ORF">ACFSKP_04435</name>
</gene>
<dbReference type="RefSeq" id="WP_250429053.1">
    <property type="nucleotide sequence ID" value="NZ_JALPRR010000002.1"/>
</dbReference>
<sequence length="63" mass="7219">MRITKKVKAILPVEASRFVALDIFVKAAEKEKWSEQEIQYVINEVVEAENDAEGIEVLQHYTA</sequence>
<proteinExistence type="predicted"/>
<protein>
    <submittedName>
        <fullName evidence="1">Uncharacterized protein</fullName>
    </submittedName>
</protein>
<reference evidence="2" key="1">
    <citation type="journal article" date="2019" name="Int. J. Syst. Evol. Microbiol.">
        <title>The Global Catalogue of Microorganisms (GCM) 10K type strain sequencing project: providing services to taxonomists for standard genome sequencing and annotation.</title>
        <authorList>
            <consortium name="The Broad Institute Genomics Platform"/>
            <consortium name="The Broad Institute Genome Sequencing Center for Infectious Disease"/>
            <person name="Wu L."/>
            <person name="Ma J."/>
        </authorList>
    </citation>
    <scope>NUCLEOTIDE SEQUENCE [LARGE SCALE GENOMIC DNA]</scope>
    <source>
        <strain evidence="2">CGMCC 4.1782</strain>
    </source>
</reference>
<keyword evidence="2" id="KW-1185">Reference proteome</keyword>
<evidence type="ECO:0000313" key="2">
    <source>
        <dbReference type="Proteomes" id="UP001597374"/>
    </source>
</evidence>
<comment type="caution">
    <text evidence="1">The sequence shown here is derived from an EMBL/GenBank/DDBJ whole genome shotgun (WGS) entry which is preliminary data.</text>
</comment>
<dbReference type="Proteomes" id="UP001597374">
    <property type="component" value="Unassembled WGS sequence"/>
</dbReference>
<evidence type="ECO:0000313" key="1">
    <source>
        <dbReference type="EMBL" id="MFD2245490.1"/>
    </source>
</evidence>
<name>A0ABW5CTY7_9BACT</name>